<keyword evidence="1" id="KW-0472">Membrane</keyword>
<dbReference type="EMBL" id="CAJHIT010000002">
    <property type="protein sequence ID" value="CAD6499878.1"/>
    <property type="molecule type" value="Genomic_DNA"/>
</dbReference>
<evidence type="ECO:0000313" key="2">
    <source>
        <dbReference type="EMBL" id="CAD6499878.1"/>
    </source>
</evidence>
<reference evidence="2" key="1">
    <citation type="submission" date="2020-10" db="EMBL/GenBank/DDBJ databases">
        <authorList>
            <person name="Muller C M."/>
        </authorList>
    </citation>
    <scope>NUCLEOTIDE SEQUENCE</scope>
    <source>
        <strain evidence="2">THUN-12</strain>
    </source>
</reference>
<evidence type="ECO:0000313" key="3">
    <source>
        <dbReference type="Proteomes" id="UP000683417"/>
    </source>
</evidence>
<proteinExistence type="predicted"/>
<gene>
    <name evidence="2" type="ORF">BGTH12_LOCUS1236</name>
</gene>
<feature type="transmembrane region" description="Helical" evidence="1">
    <location>
        <begin position="31"/>
        <end position="49"/>
    </location>
</feature>
<dbReference type="Proteomes" id="UP000683417">
    <property type="component" value="Unassembled WGS sequence"/>
</dbReference>
<keyword evidence="1" id="KW-1133">Transmembrane helix</keyword>
<sequence>MQVRISDRFYVLSEFESLAYNIELTECLGSLHPGVFLVIIYIVIMKYYFSISLATPIKDLQQTSCFTSMTLHLTQKSVIHICTCNIPDIFSLDWRVGNMQVIYNTTASVKRQFEGSCRCVMRRMGWLAG</sequence>
<dbReference type="AlphaFoldDB" id="A0A9W4CW64"/>
<organism evidence="2 3">
    <name type="scientific">Blumeria graminis f. sp. triticale</name>
    <dbReference type="NCBI Taxonomy" id="1689686"/>
    <lineage>
        <taxon>Eukaryota</taxon>
        <taxon>Fungi</taxon>
        <taxon>Dikarya</taxon>
        <taxon>Ascomycota</taxon>
        <taxon>Pezizomycotina</taxon>
        <taxon>Leotiomycetes</taxon>
        <taxon>Erysiphales</taxon>
        <taxon>Erysiphaceae</taxon>
        <taxon>Blumeria</taxon>
    </lineage>
</organism>
<protein>
    <submittedName>
        <fullName evidence="2">BgTH12-03984</fullName>
    </submittedName>
</protein>
<keyword evidence="1" id="KW-0812">Transmembrane</keyword>
<comment type="caution">
    <text evidence="2">The sequence shown here is derived from an EMBL/GenBank/DDBJ whole genome shotgun (WGS) entry which is preliminary data.</text>
</comment>
<accession>A0A9W4CW64</accession>
<name>A0A9W4CW64_BLUGR</name>
<evidence type="ECO:0000256" key="1">
    <source>
        <dbReference type="SAM" id="Phobius"/>
    </source>
</evidence>